<dbReference type="AlphaFoldDB" id="A0A0G3WL89"/>
<feature type="binding site" evidence="5">
    <location>
        <position position="73"/>
    </location>
    <ligand>
        <name>(2E)-4-hydroxy-3-methylbut-2-enyl diphosphate</name>
        <dbReference type="ChEBI" id="CHEBI:128753"/>
    </ligand>
</feature>
<protein>
    <recommendedName>
        <fullName evidence="5">4-hydroxy-3-methylbut-2-enyl diphosphate reductase</fullName>
        <shortName evidence="5">HMBPP reductase</shortName>
        <ecNumber evidence="5">1.17.7.4</ecNumber>
    </recommendedName>
</protein>
<feature type="binding site" evidence="5">
    <location>
        <position position="41"/>
    </location>
    <ligand>
        <name>dimethylallyl diphosphate</name>
        <dbReference type="ChEBI" id="CHEBI:57623"/>
    </ligand>
</feature>
<comment type="pathway">
    <text evidence="5">Isoprenoid biosynthesis; isopentenyl diphosphate biosynthesis via DXP pathway; isopentenyl diphosphate from 1-deoxy-D-xylulose 5-phosphate: step 6/6.</text>
</comment>
<evidence type="ECO:0000313" key="6">
    <source>
        <dbReference type="EMBL" id="AKL98655.1"/>
    </source>
</evidence>
<dbReference type="PATRIC" id="fig|1408281.3.peg.1320"/>
<feature type="binding site" evidence="5">
    <location>
        <position position="124"/>
    </location>
    <ligand>
        <name>(2E)-4-hydroxy-3-methylbut-2-enyl diphosphate</name>
        <dbReference type="ChEBI" id="CHEBI:128753"/>
    </ligand>
</feature>
<evidence type="ECO:0000256" key="3">
    <source>
        <dbReference type="ARBA" id="ARBA00023004"/>
    </source>
</evidence>
<feature type="binding site" evidence="5">
    <location>
        <position position="262"/>
    </location>
    <ligand>
        <name>isopentenyl diphosphate</name>
        <dbReference type="ChEBI" id="CHEBI:128769"/>
    </ligand>
</feature>
<dbReference type="Pfam" id="PF02401">
    <property type="entry name" value="LYTB"/>
    <property type="match status" value="1"/>
</dbReference>
<feature type="binding site" evidence="5">
    <location>
        <position position="221"/>
    </location>
    <ligand>
        <name>(2E)-4-hydroxy-3-methylbut-2-enyl diphosphate</name>
        <dbReference type="ChEBI" id="CHEBI:128753"/>
    </ligand>
</feature>
<feature type="binding site" evidence="5">
    <location>
        <position position="124"/>
    </location>
    <ligand>
        <name>dimethylallyl diphosphate</name>
        <dbReference type="ChEBI" id="CHEBI:57623"/>
    </ligand>
</feature>
<evidence type="ECO:0000256" key="4">
    <source>
        <dbReference type="ARBA" id="ARBA00023014"/>
    </source>
</evidence>
<keyword evidence="5" id="KW-0414">Isoprene biosynthesis</keyword>
<keyword evidence="7" id="KW-1185">Reference proteome</keyword>
<feature type="binding site" evidence="5">
    <location>
        <position position="73"/>
    </location>
    <ligand>
        <name>isopentenyl diphosphate</name>
        <dbReference type="ChEBI" id="CHEBI:128769"/>
    </ligand>
</feature>
<evidence type="ECO:0000256" key="2">
    <source>
        <dbReference type="ARBA" id="ARBA00022723"/>
    </source>
</evidence>
<feature type="binding site" evidence="5">
    <location>
        <position position="221"/>
    </location>
    <ligand>
        <name>dimethylallyl diphosphate</name>
        <dbReference type="ChEBI" id="CHEBI:57623"/>
    </ligand>
</feature>
<dbReference type="UniPathway" id="UPA00059">
    <property type="reaction ID" value="UER00105"/>
</dbReference>
<dbReference type="STRING" id="1408281.Epro_1276"/>
<dbReference type="GO" id="GO:0016114">
    <property type="term" value="P:terpenoid biosynthetic process"/>
    <property type="evidence" value="ECO:0007669"/>
    <property type="project" value="UniProtKB-UniRule"/>
</dbReference>
<feature type="active site" description="Proton donor" evidence="5">
    <location>
        <position position="126"/>
    </location>
</feature>
<feature type="binding site" evidence="5">
    <location>
        <position position="219"/>
    </location>
    <ligand>
        <name>dimethylallyl diphosphate</name>
        <dbReference type="ChEBI" id="CHEBI:57623"/>
    </ligand>
</feature>
<keyword evidence="3 5" id="KW-0408">Iron</keyword>
<dbReference type="RefSeq" id="WP_052571395.1">
    <property type="nucleotide sequence ID" value="NZ_CP009498.1"/>
</dbReference>
<evidence type="ECO:0000256" key="5">
    <source>
        <dbReference type="HAMAP-Rule" id="MF_00191"/>
    </source>
</evidence>
<keyword evidence="4 5" id="KW-0411">Iron-sulfur</keyword>
<comment type="pathway">
    <text evidence="5">Isoprenoid biosynthesis; dimethylallyl diphosphate biosynthesis; dimethylallyl diphosphate from (2E)-4-hydroxy-3-methylbutenyl diphosphate: step 1/1.</text>
</comment>
<dbReference type="Gene3D" id="3.40.50.11270">
    <property type="match status" value="1"/>
</dbReference>
<proteinExistence type="inferred from homology"/>
<dbReference type="GO" id="GO:0051539">
    <property type="term" value="F:4 iron, 4 sulfur cluster binding"/>
    <property type="evidence" value="ECO:0007669"/>
    <property type="project" value="UniProtKB-UniRule"/>
</dbReference>
<dbReference type="KEGG" id="epo:Epro_1276"/>
<comment type="catalytic activity">
    <reaction evidence="5">
        <text>dimethylallyl diphosphate + 2 oxidized [2Fe-2S]-[ferredoxin] + H2O = (2E)-4-hydroxy-3-methylbut-2-enyl diphosphate + 2 reduced [2Fe-2S]-[ferredoxin] + 2 H(+)</text>
        <dbReference type="Rhea" id="RHEA:24825"/>
        <dbReference type="Rhea" id="RHEA-COMP:10000"/>
        <dbReference type="Rhea" id="RHEA-COMP:10001"/>
        <dbReference type="ChEBI" id="CHEBI:15377"/>
        <dbReference type="ChEBI" id="CHEBI:15378"/>
        <dbReference type="ChEBI" id="CHEBI:33737"/>
        <dbReference type="ChEBI" id="CHEBI:33738"/>
        <dbReference type="ChEBI" id="CHEBI:57623"/>
        <dbReference type="ChEBI" id="CHEBI:128753"/>
        <dbReference type="EC" id="1.17.7.4"/>
    </reaction>
</comment>
<comment type="caution">
    <text evidence="5">Lacks conserved residue(s) required for the propagation of feature annotation.</text>
</comment>
<dbReference type="GO" id="GO:0019288">
    <property type="term" value="P:isopentenyl diphosphate biosynthetic process, methylerythritol 4-phosphate pathway"/>
    <property type="evidence" value="ECO:0007669"/>
    <property type="project" value="UniProtKB-UniRule"/>
</dbReference>
<keyword evidence="1 5" id="KW-0004">4Fe-4S</keyword>
<dbReference type="GO" id="GO:0046872">
    <property type="term" value="F:metal ion binding"/>
    <property type="evidence" value="ECO:0007669"/>
    <property type="project" value="UniProtKB-KW"/>
</dbReference>
<feature type="binding site" evidence="5">
    <location>
        <position position="219"/>
    </location>
    <ligand>
        <name>(2E)-4-hydroxy-3-methylbut-2-enyl diphosphate</name>
        <dbReference type="ChEBI" id="CHEBI:128753"/>
    </ligand>
</feature>
<evidence type="ECO:0000256" key="1">
    <source>
        <dbReference type="ARBA" id="ARBA00022485"/>
    </source>
</evidence>
<dbReference type="GO" id="GO:0051745">
    <property type="term" value="F:4-hydroxy-3-methylbut-2-enyl diphosphate reductase activity"/>
    <property type="evidence" value="ECO:0007669"/>
    <property type="project" value="UniProtKB-UniRule"/>
</dbReference>
<feature type="binding site" evidence="5">
    <location>
        <position position="221"/>
    </location>
    <ligand>
        <name>isopentenyl diphosphate</name>
        <dbReference type="ChEBI" id="CHEBI:128769"/>
    </ligand>
</feature>
<dbReference type="OrthoDB" id="9777362at2"/>
<dbReference type="InterPro" id="IPR003451">
    <property type="entry name" value="LytB/IspH"/>
</dbReference>
<sequence length="287" mass="31844">MKKIKIADKSGFCFGVKRAIDLAEGTLGANKKVYTLGPIIHNPQEVKRLEQEGIKTLDNPQKIKSGIIVLRTHGIPLQLHEKLQNKKNIKIIDATCPFVKRAQDIVKDLSAKNETVVIVGEKLHPEVAALVSYGAGKSFVVENPKEAKNLKIDKNVKINVVSQTTQTPENFNSVVKELKKHFTVKVFNTICKATLDRQQSAERLAKKTDLMIVVGGKNSGNTARLTQICSDFTKTRHIETVGDIKKDWFKNADKIGVTAGASTPGWIIKQVKEEIEKQLKVCKKSGR</sequence>
<feature type="binding site" evidence="5">
    <location>
        <position position="262"/>
    </location>
    <ligand>
        <name>dimethylallyl diphosphate</name>
        <dbReference type="ChEBI" id="CHEBI:57623"/>
    </ligand>
</feature>
<keyword evidence="5" id="KW-0560">Oxidoreductase</keyword>
<dbReference type="EMBL" id="CP009498">
    <property type="protein sequence ID" value="AKL98655.1"/>
    <property type="molecule type" value="Genomic_DNA"/>
</dbReference>
<keyword evidence="2 5" id="KW-0479">Metal-binding</keyword>
<feature type="binding site" evidence="5">
    <location>
        <position position="96"/>
    </location>
    <ligand>
        <name>[4Fe-4S] cluster</name>
        <dbReference type="ChEBI" id="CHEBI:49883"/>
    </ligand>
</feature>
<dbReference type="NCBIfam" id="NF002187">
    <property type="entry name" value="PRK01045.1-1"/>
    <property type="match status" value="1"/>
</dbReference>
<feature type="binding site" evidence="5">
    <location>
        <position position="191"/>
    </location>
    <ligand>
        <name>[4Fe-4S] cluster</name>
        <dbReference type="ChEBI" id="CHEBI:49883"/>
    </ligand>
</feature>
<accession>A0A0G3WL89</accession>
<comment type="cofactor">
    <cofactor evidence="5">
        <name>[4Fe-4S] cluster</name>
        <dbReference type="ChEBI" id="CHEBI:49883"/>
    </cofactor>
    <text evidence="5">Binds 1 [4Fe-4S] cluster per subunit.</text>
</comment>
<feature type="binding site" evidence="5">
    <location>
        <position position="73"/>
    </location>
    <ligand>
        <name>dimethylallyl diphosphate</name>
        <dbReference type="ChEBI" id="CHEBI:57623"/>
    </ligand>
</feature>
<comment type="catalytic activity">
    <reaction evidence="5">
        <text>isopentenyl diphosphate + 2 oxidized [2Fe-2S]-[ferredoxin] + H2O = (2E)-4-hydroxy-3-methylbut-2-enyl diphosphate + 2 reduced [2Fe-2S]-[ferredoxin] + 2 H(+)</text>
        <dbReference type="Rhea" id="RHEA:24488"/>
        <dbReference type="Rhea" id="RHEA-COMP:10000"/>
        <dbReference type="Rhea" id="RHEA-COMP:10001"/>
        <dbReference type="ChEBI" id="CHEBI:15377"/>
        <dbReference type="ChEBI" id="CHEBI:15378"/>
        <dbReference type="ChEBI" id="CHEBI:33737"/>
        <dbReference type="ChEBI" id="CHEBI:33738"/>
        <dbReference type="ChEBI" id="CHEBI:128753"/>
        <dbReference type="ChEBI" id="CHEBI:128769"/>
        <dbReference type="EC" id="1.17.7.4"/>
    </reaction>
</comment>
<feature type="binding site" evidence="5">
    <location>
        <position position="13"/>
    </location>
    <ligand>
        <name>[4Fe-4S] cluster</name>
        <dbReference type="ChEBI" id="CHEBI:49883"/>
    </ligand>
</feature>
<dbReference type="NCBIfam" id="TIGR00216">
    <property type="entry name" value="ispH_lytB"/>
    <property type="match status" value="1"/>
</dbReference>
<evidence type="ECO:0000313" key="7">
    <source>
        <dbReference type="Proteomes" id="UP000035337"/>
    </source>
</evidence>
<dbReference type="CDD" id="cd13944">
    <property type="entry name" value="lytB_ispH"/>
    <property type="match status" value="1"/>
</dbReference>
<reference evidence="6 7" key="1">
    <citation type="submission" date="2014-09" db="EMBL/GenBank/DDBJ databases">
        <title>Complete genome sequence of Endomicrobium proavitum.</title>
        <authorList>
            <person name="Zheng H."/>
        </authorList>
    </citation>
    <scope>NUCLEOTIDE SEQUENCE [LARGE SCALE GENOMIC DNA]</scope>
    <source>
        <strain evidence="6 7">Rsa215</strain>
    </source>
</reference>
<organism evidence="6 7">
    <name type="scientific">Endomicrobium proavitum</name>
    <dbReference type="NCBI Taxonomy" id="1408281"/>
    <lineage>
        <taxon>Bacteria</taxon>
        <taxon>Pseudomonadati</taxon>
        <taxon>Elusimicrobiota</taxon>
        <taxon>Endomicrobiia</taxon>
        <taxon>Endomicrobiales</taxon>
        <taxon>Endomicrobiaceae</taxon>
        <taxon>Endomicrobium</taxon>
    </lineage>
</organism>
<feature type="binding site" evidence="5">
    <location>
        <position position="219"/>
    </location>
    <ligand>
        <name>isopentenyl diphosphate</name>
        <dbReference type="ChEBI" id="CHEBI:128769"/>
    </ligand>
</feature>
<dbReference type="GO" id="GO:0050992">
    <property type="term" value="P:dimethylallyl diphosphate biosynthetic process"/>
    <property type="evidence" value="ECO:0007669"/>
    <property type="project" value="UniProtKB-UniRule"/>
</dbReference>
<dbReference type="Gene3D" id="3.40.1010.20">
    <property type="entry name" value="4-hydroxy-3-methylbut-2-enyl diphosphate reductase, catalytic domain"/>
    <property type="match status" value="2"/>
</dbReference>
<dbReference type="PANTHER" id="PTHR30426">
    <property type="entry name" value="4-HYDROXY-3-METHYLBUT-2-ENYL DIPHOSPHATE REDUCTASE"/>
    <property type="match status" value="1"/>
</dbReference>
<feature type="binding site" evidence="5">
    <location>
        <position position="41"/>
    </location>
    <ligand>
        <name>(2E)-4-hydroxy-3-methylbut-2-enyl diphosphate</name>
        <dbReference type="ChEBI" id="CHEBI:128753"/>
    </ligand>
</feature>
<feature type="binding site" evidence="5">
    <location>
        <position position="124"/>
    </location>
    <ligand>
        <name>isopentenyl diphosphate</name>
        <dbReference type="ChEBI" id="CHEBI:128769"/>
    </ligand>
</feature>
<name>A0A0G3WL89_9BACT</name>
<dbReference type="Proteomes" id="UP000035337">
    <property type="component" value="Chromosome"/>
</dbReference>
<feature type="binding site" evidence="5">
    <location>
        <position position="41"/>
    </location>
    <ligand>
        <name>isopentenyl diphosphate</name>
        <dbReference type="ChEBI" id="CHEBI:128769"/>
    </ligand>
</feature>
<comment type="function">
    <text evidence="5">Catalyzes the conversion of 1-hydroxy-2-methyl-2-(E)-butenyl 4-diphosphate (HMBPP) into a mixture of isopentenyl diphosphate (IPP) and dimethylallyl diphosphate (DMAPP). Acts in the terminal step of the DOXP/MEP pathway for isoprenoid precursor biosynthesis.</text>
</comment>
<feature type="binding site" evidence="5">
    <location>
        <position position="262"/>
    </location>
    <ligand>
        <name>(2E)-4-hydroxy-3-methylbut-2-enyl diphosphate</name>
        <dbReference type="ChEBI" id="CHEBI:128753"/>
    </ligand>
</feature>
<dbReference type="PANTHER" id="PTHR30426:SF0">
    <property type="entry name" value="4-HYDROXY-3-METHYLBUT-2-ENYL DIPHOSPHATE REDUCTASE"/>
    <property type="match status" value="1"/>
</dbReference>
<feature type="binding site" evidence="5">
    <location>
        <position position="164"/>
    </location>
    <ligand>
        <name>(2E)-4-hydroxy-3-methylbut-2-enyl diphosphate</name>
        <dbReference type="ChEBI" id="CHEBI:128753"/>
    </ligand>
</feature>
<dbReference type="UniPathway" id="UPA00056">
    <property type="reaction ID" value="UER00097"/>
</dbReference>
<dbReference type="EC" id="1.17.7.4" evidence="5"/>
<comment type="similarity">
    <text evidence="5">Belongs to the IspH family.</text>
</comment>
<dbReference type="HAMAP" id="MF_00191">
    <property type="entry name" value="IspH"/>
    <property type="match status" value="1"/>
</dbReference>
<gene>
    <name evidence="5 6" type="primary">ispH</name>
    <name evidence="6" type="ORF">Epro_1276</name>
</gene>